<dbReference type="RefSeq" id="WP_319013591.1">
    <property type="nucleotide sequence ID" value="NZ_JAWJZF010000517.1"/>
</dbReference>
<name>A0ABU4KIY8_9ACTN</name>
<dbReference type="Proteomes" id="UP001278571">
    <property type="component" value="Unassembled WGS sequence"/>
</dbReference>
<reference evidence="2 3" key="1">
    <citation type="submission" date="2023-10" db="EMBL/GenBank/DDBJ databases">
        <authorList>
            <person name="Wang X.X."/>
        </authorList>
    </citation>
    <scope>NUCLEOTIDE SEQUENCE [LARGE SCALE GENOMIC DNA]</scope>
    <source>
        <strain evidence="2 3">NBRC 12816</strain>
    </source>
</reference>
<proteinExistence type="predicted"/>
<evidence type="ECO:0008006" key="4">
    <source>
        <dbReference type="Google" id="ProtNLM"/>
    </source>
</evidence>
<organism evidence="2 3">
    <name type="scientific">Streptomyces roseolus</name>
    <dbReference type="NCBI Taxonomy" id="67358"/>
    <lineage>
        <taxon>Bacteria</taxon>
        <taxon>Bacillati</taxon>
        <taxon>Actinomycetota</taxon>
        <taxon>Actinomycetes</taxon>
        <taxon>Kitasatosporales</taxon>
        <taxon>Streptomycetaceae</taxon>
        <taxon>Streptomyces</taxon>
    </lineage>
</organism>
<keyword evidence="1" id="KW-1133">Transmembrane helix</keyword>
<keyword evidence="1" id="KW-0812">Transmembrane</keyword>
<protein>
    <recommendedName>
        <fullName evidence="4">Integral membrane protein</fullName>
    </recommendedName>
</protein>
<sequence>MSREDRWILFSSWLSLTVWVALGWVLLDADLQGLQETLGWWMIAIAIAPLLIGAGGMSAFEEPRTGERVAWADEDPPKLNGRGLESCGGCGG</sequence>
<evidence type="ECO:0000256" key="1">
    <source>
        <dbReference type="SAM" id="Phobius"/>
    </source>
</evidence>
<evidence type="ECO:0000313" key="3">
    <source>
        <dbReference type="Proteomes" id="UP001278571"/>
    </source>
</evidence>
<comment type="caution">
    <text evidence="2">The sequence shown here is derived from an EMBL/GenBank/DDBJ whole genome shotgun (WGS) entry which is preliminary data.</text>
</comment>
<dbReference type="EMBL" id="JAWJZF010000517">
    <property type="protein sequence ID" value="MDX2297469.1"/>
    <property type="molecule type" value="Genomic_DNA"/>
</dbReference>
<keyword evidence="3" id="KW-1185">Reference proteome</keyword>
<feature type="transmembrane region" description="Helical" evidence="1">
    <location>
        <begin position="39"/>
        <end position="60"/>
    </location>
</feature>
<accession>A0ABU4KIY8</accession>
<evidence type="ECO:0000313" key="2">
    <source>
        <dbReference type="EMBL" id="MDX2297469.1"/>
    </source>
</evidence>
<gene>
    <name evidence="2" type="ORF">R2363_35485</name>
</gene>
<keyword evidence="1" id="KW-0472">Membrane</keyword>
<feature type="transmembrane region" description="Helical" evidence="1">
    <location>
        <begin position="7"/>
        <end position="27"/>
    </location>
</feature>